<gene>
    <name evidence="3" type="ORF">B0H24_10674</name>
    <name evidence="2" type="ORF">BY455_1644</name>
</gene>
<organism evidence="3 4">
    <name type="scientific">Marinobacter persicus</name>
    <dbReference type="NCBI Taxonomy" id="930118"/>
    <lineage>
        <taxon>Bacteria</taxon>
        <taxon>Pseudomonadati</taxon>
        <taxon>Pseudomonadota</taxon>
        <taxon>Gammaproteobacteria</taxon>
        <taxon>Pseudomonadales</taxon>
        <taxon>Marinobacteraceae</taxon>
        <taxon>Marinobacter</taxon>
    </lineage>
</organism>
<dbReference type="Proteomes" id="UP000239648">
    <property type="component" value="Unassembled WGS sequence"/>
</dbReference>
<reference evidence="2 5" key="1">
    <citation type="submission" date="2018-02" db="EMBL/GenBank/DDBJ databases">
        <title>Deep subsurface shale carbon reservoir microbial communities from Ohio and West Virginia, USA.</title>
        <authorList>
            <person name="Wrighton K."/>
        </authorList>
    </citation>
    <scope>NUCLEOTIDE SEQUENCE [LARGE SCALE GENOMIC DNA]</scope>
    <source>
        <strain evidence="2 5">UTICA-S1B6</strain>
    </source>
</reference>
<protein>
    <submittedName>
        <fullName evidence="3">Uncharacterized protein</fullName>
    </submittedName>
</protein>
<comment type="caution">
    <text evidence="3">The sequence shown here is derived from an EMBL/GenBank/DDBJ whole genome shotgun (WGS) entry which is preliminary data.</text>
</comment>
<dbReference type="OrthoDB" id="8664525at2"/>
<feature type="transmembrane region" description="Helical" evidence="1">
    <location>
        <begin position="50"/>
        <end position="73"/>
    </location>
</feature>
<keyword evidence="1" id="KW-1133">Transmembrane helix</keyword>
<dbReference type="EMBL" id="PTIT01000064">
    <property type="protein sequence ID" value="PPK49089.1"/>
    <property type="molecule type" value="Genomic_DNA"/>
</dbReference>
<evidence type="ECO:0000256" key="1">
    <source>
        <dbReference type="SAM" id="Phobius"/>
    </source>
</evidence>
<evidence type="ECO:0000313" key="3">
    <source>
        <dbReference type="EMBL" id="PPK50604.1"/>
    </source>
</evidence>
<dbReference type="Proteomes" id="UP000239446">
    <property type="component" value="Unassembled WGS sequence"/>
</dbReference>
<keyword evidence="5" id="KW-1185">Reference proteome</keyword>
<evidence type="ECO:0000313" key="4">
    <source>
        <dbReference type="Proteomes" id="UP000239446"/>
    </source>
</evidence>
<proteinExistence type="predicted"/>
<evidence type="ECO:0000313" key="5">
    <source>
        <dbReference type="Proteomes" id="UP000239648"/>
    </source>
</evidence>
<dbReference type="AlphaFoldDB" id="A0A2S6G1Q3"/>
<name>A0A2S6G1Q3_9GAMM</name>
<sequence length="115" mass="12493">MAVWDFRRGLQEFGEGNGWVGTLFIGSALGSSVALIAFSGWGAIVFGSAALATGIGIVLVVLVVVIAVLIEIFKDNKLQDWMERCYFGKFDKLERYQGSGIELKELDLALSDMQG</sequence>
<keyword evidence="1" id="KW-0812">Transmembrane</keyword>
<dbReference type="EMBL" id="PTIU01000067">
    <property type="protein sequence ID" value="PPK50604.1"/>
    <property type="molecule type" value="Genomic_DNA"/>
</dbReference>
<evidence type="ECO:0000313" key="2">
    <source>
        <dbReference type="EMBL" id="PPK49089.1"/>
    </source>
</evidence>
<keyword evidence="1" id="KW-0472">Membrane</keyword>
<accession>A0A2S6G1Q3</accession>
<reference evidence="3 4" key="2">
    <citation type="submission" date="2018-02" db="EMBL/GenBank/DDBJ databases">
        <title>Subsurface microbial communities from deep shales in Ohio and West Virginia, USA.</title>
        <authorList>
            <person name="Wrighton K."/>
        </authorList>
    </citation>
    <scope>NUCLEOTIDE SEQUENCE [LARGE SCALE GENOMIC DNA]</scope>
    <source>
        <strain evidence="3 4">UTICA-S1B9</strain>
    </source>
</reference>
<feature type="transmembrane region" description="Helical" evidence="1">
    <location>
        <begin position="20"/>
        <end position="44"/>
    </location>
</feature>